<proteinExistence type="predicted"/>
<comment type="caution">
    <text evidence="2">The sequence shown here is derived from an EMBL/GenBank/DDBJ whole genome shotgun (WGS) entry which is preliminary data.</text>
</comment>
<name>A0A846W7B5_9NOCA</name>
<organism evidence="2 3">
    <name type="scientific">Nocardia coubleae</name>
    <dbReference type="NCBI Taxonomy" id="356147"/>
    <lineage>
        <taxon>Bacteria</taxon>
        <taxon>Bacillati</taxon>
        <taxon>Actinomycetota</taxon>
        <taxon>Actinomycetes</taxon>
        <taxon>Mycobacteriales</taxon>
        <taxon>Nocardiaceae</taxon>
        <taxon>Nocardia</taxon>
    </lineage>
</organism>
<feature type="domain" description="TY-Chap N-terminal" evidence="1">
    <location>
        <begin position="3"/>
        <end position="123"/>
    </location>
</feature>
<dbReference type="InterPro" id="IPR054344">
    <property type="entry name" value="TY-Chap_N"/>
</dbReference>
<dbReference type="AlphaFoldDB" id="A0A846W7B5"/>
<sequence length="150" mass="16909">MNNWSTFAEHLTAELRELPLGARVIVFEPEPARTRRFVQFARDAEVLSAQLIGDKYLDPDRRPSPAGYQALTDAGWHRPDVDNGHLWWVDFPTPVTEADRRRAAELTVVGLRDGYGIPTPTGLAYDAWLEVPTHLPLSLTTLDLPRLPMP</sequence>
<evidence type="ECO:0000313" key="2">
    <source>
        <dbReference type="EMBL" id="NKX88723.1"/>
    </source>
</evidence>
<dbReference type="Pfam" id="PF22552">
    <property type="entry name" value="TY-Chap3"/>
    <property type="match status" value="1"/>
</dbReference>
<keyword evidence="3" id="KW-1185">Reference proteome</keyword>
<dbReference type="EMBL" id="JAAXOM010000004">
    <property type="protein sequence ID" value="NKX88723.1"/>
    <property type="molecule type" value="Genomic_DNA"/>
</dbReference>
<evidence type="ECO:0000259" key="1">
    <source>
        <dbReference type="Pfam" id="PF22552"/>
    </source>
</evidence>
<protein>
    <recommendedName>
        <fullName evidence="1">TY-Chap N-terminal domain-containing protein</fullName>
    </recommendedName>
</protein>
<gene>
    <name evidence="2" type="ORF">HGA10_15570</name>
</gene>
<dbReference type="RefSeq" id="WP_067641147.1">
    <property type="nucleotide sequence ID" value="NZ_JAAXOM010000004.1"/>
</dbReference>
<accession>A0A846W7B5</accession>
<dbReference type="Proteomes" id="UP000572007">
    <property type="component" value="Unassembled WGS sequence"/>
</dbReference>
<reference evidence="2 3" key="1">
    <citation type="submission" date="2020-04" db="EMBL/GenBank/DDBJ databases">
        <title>MicrobeNet Type strains.</title>
        <authorList>
            <person name="Nicholson A.C."/>
        </authorList>
    </citation>
    <scope>NUCLEOTIDE SEQUENCE [LARGE SCALE GENOMIC DNA]</scope>
    <source>
        <strain evidence="2 3">DSM 44960</strain>
    </source>
</reference>
<evidence type="ECO:0000313" key="3">
    <source>
        <dbReference type="Proteomes" id="UP000572007"/>
    </source>
</evidence>